<keyword evidence="1" id="KW-1133">Transmembrane helix</keyword>
<keyword evidence="3" id="KW-1185">Reference proteome</keyword>
<gene>
    <name evidence="2" type="ORF">Fmac_021477</name>
</gene>
<evidence type="ECO:0000313" key="2">
    <source>
        <dbReference type="EMBL" id="KAL2328050.1"/>
    </source>
</evidence>
<keyword evidence="1" id="KW-0812">Transmembrane</keyword>
<accession>A0ABD1LX03</accession>
<dbReference type="EMBL" id="JBGMDY010000007">
    <property type="protein sequence ID" value="KAL2328050.1"/>
    <property type="molecule type" value="Genomic_DNA"/>
</dbReference>
<reference evidence="2 3" key="1">
    <citation type="submission" date="2024-08" db="EMBL/GenBank/DDBJ databases">
        <title>Insights into the chromosomal genome structure of Flemingia macrophylla.</title>
        <authorList>
            <person name="Ding Y."/>
            <person name="Zhao Y."/>
            <person name="Bi W."/>
            <person name="Wu M."/>
            <person name="Zhao G."/>
            <person name="Gong Y."/>
            <person name="Li W."/>
            <person name="Zhang P."/>
        </authorList>
    </citation>
    <scope>NUCLEOTIDE SEQUENCE [LARGE SCALE GENOMIC DNA]</scope>
    <source>
        <strain evidence="2">DYQJB</strain>
        <tissue evidence="2">Leaf</tissue>
    </source>
</reference>
<dbReference type="Proteomes" id="UP001603857">
    <property type="component" value="Unassembled WGS sequence"/>
</dbReference>
<evidence type="ECO:0000313" key="3">
    <source>
        <dbReference type="Proteomes" id="UP001603857"/>
    </source>
</evidence>
<protein>
    <submittedName>
        <fullName evidence="2">Uncharacterized protein</fullName>
    </submittedName>
</protein>
<comment type="caution">
    <text evidence="2">The sequence shown here is derived from an EMBL/GenBank/DDBJ whole genome shotgun (WGS) entry which is preliminary data.</text>
</comment>
<keyword evidence="1" id="KW-0472">Membrane</keyword>
<name>A0ABD1LX03_9FABA</name>
<sequence length="145" mass="15850">MPLSLEHVQEMALDVGVVVPHSFPSFNSSLLSTLPSPPLIIYPPLLIVFQVSSLCFCLLFPHPLFLTIVMQNPNGTIYASLSSLYSSLSLSSSRALFVLTSSKGGMFTKPTITLGSATTTRTAMEENEIYLVEQLLGELVAHFWN</sequence>
<proteinExistence type="predicted"/>
<feature type="transmembrane region" description="Helical" evidence="1">
    <location>
        <begin position="39"/>
        <end position="60"/>
    </location>
</feature>
<organism evidence="2 3">
    <name type="scientific">Flemingia macrophylla</name>
    <dbReference type="NCBI Taxonomy" id="520843"/>
    <lineage>
        <taxon>Eukaryota</taxon>
        <taxon>Viridiplantae</taxon>
        <taxon>Streptophyta</taxon>
        <taxon>Embryophyta</taxon>
        <taxon>Tracheophyta</taxon>
        <taxon>Spermatophyta</taxon>
        <taxon>Magnoliopsida</taxon>
        <taxon>eudicotyledons</taxon>
        <taxon>Gunneridae</taxon>
        <taxon>Pentapetalae</taxon>
        <taxon>rosids</taxon>
        <taxon>fabids</taxon>
        <taxon>Fabales</taxon>
        <taxon>Fabaceae</taxon>
        <taxon>Papilionoideae</taxon>
        <taxon>50 kb inversion clade</taxon>
        <taxon>NPAAA clade</taxon>
        <taxon>indigoferoid/millettioid clade</taxon>
        <taxon>Phaseoleae</taxon>
        <taxon>Flemingia</taxon>
    </lineage>
</organism>
<dbReference type="AlphaFoldDB" id="A0ABD1LX03"/>
<evidence type="ECO:0000256" key="1">
    <source>
        <dbReference type="SAM" id="Phobius"/>
    </source>
</evidence>